<keyword evidence="5 8" id="KW-1133">Transmembrane helix</keyword>
<gene>
    <name evidence="9" type="primary">LOC114339721</name>
</gene>
<keyword evidence="7 8" id="KW-0472">Membrane</keyword>
<dbReference type="GO" id="GO:0061617">
    <property type="term" value="C:MICOS complex"/>
    <property type="evidence" value="ECO:0007669"/>
    <property type="project" value="UniProtKB-UniRule"/>
</dbReference>
<dbReference type="InterPro" id="IPR026769">
    <property type="entry name" value="Mic13"/>
</dbReference>
<dbReference type="RefSeq" id="XP_028146201.1">
    <property type="nucleotide sequence ID" value="XM_028290400.1"/>
</dbReference>
<dbReference type="InParanoid" id="A0A6P7GAC1"/>
<evidence type="ECO:0000256" key="8">
    <source>
        <dbReference type="RuleBase" id="RU363009"/>
    </source>
</evidence>
<sequence length="227" mass="25795">MSRNKKCPDKSNFLVYTKPQRDEADKHGKHKKCRKTATYEATISRVPPKVIKICTGAEMKKMCPPPCDCPKIIKAANKNGGLLGFLLFSLKVAIAAGVVYVSYDLGIWGTTEDTQNLYRKYCAAKSEPRKKNDKWESPSCEAQQDLFAAKVLRPYEHCDNPPFDSEKSYYKFQNKWNSGVQTVFGAIAGFPYNIINWSRRKEVVNDQLKCVPYSDLPESEKIVSSYK</sequence>
<protein>
    <recommendedName>
        <fullName evidence="8">MICOS complex subunit MIC13</fullName>
    </recommendedName>
</protein>
<dbReference type="OrthoDB" id="5948578at2759"/>
<evidence type="ECO:0000256" key="2">
    <source>
        <dbReference type="ARBA" id="ARBA00006771"/>
    </source>
</evidence>
<organism evidence="9">
    <name type="scientific">Diabrotica virgifera virgifera</name>
    <name type="common">western corn rootworm</name>
    <dbReference type="NCBI Taxonomy" id="50390"/>
    <lineage>
        <taxon>Eukaryota</taxon>
        <taxon>Metazoa</taxon>
        <taxon>Ecdysozoa</taxon>
        <taxon>Arthropoda</taxon>
        <taxon>Hexapoda</taxon>
        <taxon>Insecta</taxon>
        <taxon>Pterygota</taxon>
        <taxon>Neoptera</taxon>
        <taxon>Endopterygota</taxon>
        <taxon>Coleoptera</taxon>
        <taxon>Polyphaga</taxon>
        <taxon>Cucujiformia</taxon>
        <taxon>Chrysomeloidea</taxon>
        <taxon>Chrysomelidae</taxon>
        <taxon>Galerucinae</taxon>
        <taxon>Diabroticina</taxon>
        <taxon>Diabroticites</taxon>
        <taxon>Diabrotica</taxon>
    </lineage>
</organism>
<name>A0A6P7GAC1_DIAVI</name>
<keyword evidence="6 8" id="KW-0496">Mitochondrion</keyword>
<comment type="function">
    <text evidence="8">Component of the MICOS complex, a large protein complex of the mitochondrial inner membrane that plays crucial roles in the maintenance of crista junctions, inner membrane architecture, and formation of contact sites to the outer membrane.</text>
</comment>
<dbReference type="PANTHER" id="PTHR31816">
    <property type="entry name" value="MICOS COMPLEX SUBUNIT MIC13"/>
    <property type="match status" value="1"/>
</dbReference>
<dbReference type="AlphaFoldDB" id="A0A6P7GAC1"/>
<evidence type="ECO:0000256" key="7">
    <source>
        <dbReference type="ARBA" id="ARBA00023136"/>
    </source>
</evidence>
<evidence type="ECO:0000256" key="6">
    <source>
        <dbReference type="ARBA" id="ARBA00023128"/>
    </source>
</evidence>
<feature type="transmembrane region" description="Helical" evidence="8">
    <location>
        <begin position="81"/>
        <end position="103"/>
    </location>
</feature>
<evidence type="ECO:0000313" key="9">
    <source>
        <dbReference type="RefSeq" id="XP_028146201.1"/>
    </source>
</evidence>
<keyword evidence="3 8" id="KW-0812">Transmembrane</keyword>
<comment type="subcellular location">
    <subcellularLocation>
        <location evidence="1 8">Mitochondrion inner membrane</location>
        <topology evidence="1 8">Single-pass membrane protein</topology>
    </subcellularLocation>
</comment>
<dbReference type="KEGG" id="dvv:114339721"/>
<accession>A0A6P7GAC1</accession>
<evidence type="ECO:0000256" key="3">
    <source>
        <dbReference type="ARBA" id="ARBA00022692"/>
    </source>
</evidence>
<evidence type="ECO:0000256" key="4">
    <source>
        <dbReference type="ARBA" id="ARBA00022792"/>
    </source>
</evidence>
<dbReference type="PANTHER" id="PTHR31816:SF3">
    <property type="entry name" value="MICOS COMPLEX SUBUNIT MIC13"/>
    <property type="match status" value="1"/>
</dbReference>
<dbReference type="GO" id="GO:0044284">
    <property type="term" value="C:mitochondrial crista junction"/>
    <property type="evidence" value="ECO:0007669"/>
    <property type="project" value="TreeGrafter"/>
</dbReference>
<reference evidence="9" key="1">
    <citation type="submission" date="2025-08" db="UniProtKB">
        <authorList>
            <consortium name="RefSeq"/>
        </authorList>
    </citation>
    <scope>IDENTIFICATION</scope>
    <source>
        <tissue evidence="9">Whole insect</tissue>
    </source>
</reference>
<dbReference type="Pfam" id="PF15884">
    <property type="entry name" value="QIL1"/>
    <property type="match status" value="1"/>
</dbReference>
<keyword evidence="4 8" id="KW-0999">Mitochondrion inner membrane</keyword>
<dbReference type="GO" id="GO:0042407">
    <property type="term" value="P:cristae formation"/>
    <property type="evidence" value="ECO:0007669"/>
    <property type="project" value="TreeGrafter"/>
</dbReference>
<evidence type="ECO:0000256" key="1">
    <source>
        <dbReference type="ARBA" id="ARBA00004434"/>
    </source>
</evidence>
<proteinExistence type="inferred from homology"/>
<comment type="subunit">
    <text evidence="8">Component of the mitochondrial contact site and cristae organizing system (MICOS) complex.</text>
</comment>
<comment type="similarity">
    <text evidence="2 8">Belongs to the MICOS complex subunit Mic13 family.</text>
</comment>
<evidence type="ECO:0000256" key="5">
    <source>
        <dbReference type="ARBA" id="ARBA00022989"/>
    </source>
</evidence>